<sequence>MKRKALLMVLDYIIFFVSYIIALFFRFQTDYVEMEKYILPIFLFPAIMILVMYVNKIYDQIWRFATLKEIKPIVYSAFTGYLLNFLVVEAIRRLFFKSFSLPLTVGFITALLGSILVIGSRTWWFSKNKHIENHYPDNRKNILIIGAGEAGVELLDEFLRNPENGVVKGFLDDDEIKIGRLIRGIPVLGKTNEVMDYVEKLKINEVIIAIPSATSEELKRIISNIDTKRVRLKTLPGLFEILNNKVSLGFLRDVNIEDLLGRKEIKVNFDEIGFYITNKTVLVTGAGGSIGSEICRQVAALNPEKLLILGRGENSIFKINRELKEKFPNLKVVEIISDVTNEDRMEEVFKRFSPDVVFHAAAHKHVPLMEKNPSEAFRVNSYGTYILARLSDKYDVSHFVFISTDKAINPTSIMGSSKRLGEIIIRSISRRSKTHFGIVRFGNVLGSRGSVVPIFKEQIKNGGPVTVTHPDMKRYFMTIPEAVALVLQAGAFANKGEVFVFDMGKPISIDYLAREMIRLSGYIPDQDIKIVYTGIRNGEKLYEELFLDSEEFLKTPNDRIYILKENKILNEKELDNLILKIERTFKANDFKLMNSIIKEYIPEATAKVIIDVAY</sequence>
<dbReference type="PANTHER" id="PTHR43318">
    <property type="entry name" value="UDP-N-ACETYLGLUCOSAMINE 4,6-DEHYDRATASE"/>
    <property type="match status" value="1"/>
</dbReference>
<keyword evidence="2" id="KW-0472">Membrane</keyword>
<comment type="similarity">
    <text evidence="1">Belongs to the polysaccharide synthase family.</text>
</comment>
<dbReference type="CDD" id="cd05237">
    <property type="entry name" value="UDP_invert_4-6DH_SDR_e"/>
    <property type="match status" value="1"/>
</dbReference>
<dbReference type="HOGENOM" id="CLU_013560_5_2_0"/>
<feature type="transmembrane region" description="Helical" evidence="2">
    <location>
        <begin position="37"/>
        <end position="53"/>
    </location>
</feature>
<dbReference type="PANTHER" id="PTHR43318:SF1">
    <property type="entry name" value="POLYSACCHARIDE BIOSYNTHESIS PROTEIN EPSC-RELATED"/>
    <property type="match status" value="1"/>
</dbReference>
<evidence type="ECO:0000256" key="1">
    <source>
        <dbReference type="ARBA" id="ARBA00007430"/>
    </source>
</evidence>
<evidence type="ECO:0000256" key="2">
    <source>
        <dbReference type="SAM" id="Phobius"/>
    </source>
</evidence>
<proteinExistence type="inferred from homology"/>
<keyword evidence="2" id="KW-1133">Transmembrane helix</keyword>
<evidence type="ECO:0000259" key="3">
    <source>
        <dbReference type="Pfam" id="PF02719"/>
    </source>
</evidence>
<dbReference type="SUPFAM" id="SSF51735">
    <property type="entry name" value="NAD(P)-binding Rossmann-fold domains"/>
    <property type="match status" value="2"/>
</dbReference>
<dbReference type="Proteomes" id="UP000007161">
    <property type="component" value="Chromosome"/>
</dbReference>
<dbReference type="InterPro" id="IPR003869">
    <property type="entry name" value="Polysac_CapD-like"/>
</dbReference>
<dbReference type="Gene3D" id="3.40.50.720">
    <property type="entry name" value="NAD(P)-binding Rossmann-like Domain"/>
    <property type="match status" value="2"/>
</dbReference>
<dbReference type="Pfam" id="PF02719">
    <property type="entry name" value="Polysacc_synt_2"/>
    <property type="match status" value="1"/>
</dbReference>
<accession>H2J3D2</accession>
<feature type="domain" description="Polysaccharide biosynthesis protein CapD-like" evidence="3">
    <location>
        <begin position="281"/>
        <end position="564"/>
    </location>
</feature>
<keyword evidence="5" id="KW-1185">Reference proteome</keyword>
<dbReference type="OrthoDB" id="9803111at2"/>
<dbReference type="RefSeq" id="WP_014296819.1">
    <property type="nucleotide sequence ID" value="NC_016751.1"/>
</dbReference>
<organism evidence="4 5">
    <name type="scientific">Marinitoga piezophila (strain DSM 14283 / JCM 11233 / KA3)</name>
    <dbReference type="NCBI Taxonomy" id="443254"/>
    <lineage>
        <taxon>Bacteria</taxon>
        <taxon>Thermotogati</taxon>
        <taxon>Thermotogota</taxon>
        <taxon>Thermotogae</taxon>
        <taxon>Petrotogales</taxon>
        <taxon>Petrotogaceae</taxon>
        <taxon>Marinitoga</taxon>
    </lineage>
</organism>
<gene>
    <name evidence="4" type="ordered locus">Marpi_1345</name>
</gene>
<dbReference type="Pfam" id="PF13727">
    <property type="entry name" value="CoA_binding_3"/>
    <property type="match status" value="1"/>
</dbReference>
<feature type="transmembrane region" description="Helical" evidence="2">
    <location>
        <begin position="6"/>
        <end position="25"/>
    </location>
</feature>
<evidence type="ECO:0000313" key="5">
    <source>
        <dbReference type="Proteomes" id="UP000007161"/>
    </source>
</evidence>
<keyword evidence="2" id="KW-0812">Transmembrane</keyword>
<reference evidence="5" key="2">
    <citation type="submission" date="2012-01" db="EMBL/GenBank/DDBJ databases">
        <title>Complete sequence of chromosome of Marinitoga piezophila KA3.</title>
        <authorList>
            <person name="Lucas S."/>
            <person name="Han J."/>
            <person name="Lapidus A."/>
            <person name="Cheng J.-F."/>
            <person name="Goodwin L."/>
            <person name="Pitluck S."/>
            <person name="Peters L."/>
            <person name="Mikhailova N."/>
            <person name="Teshima H."/>
            <person name="Detter J.C."/>
            <person name="Han C."/>
            <person name="Tapia R."/>
            <person name="Land M."/>
            <person name="Hauser L."/>
            <person name="Kyrpides N."/>
            <person name="Ivanova N."/>
            <person name="Pagani I."/>
            <person name="Jebbar M."/>
            <person name="Vannier P."/>
            <person name="Oger P."/>
            <person name="Cario A."/>
            <person name="Bartlett D."/>
            <person name="Noll K.M."/>
            <person name="Woyke T."/>
        </authorList>
    </citation>
    <scope>NUCLEOTIDE SEQUENCE [LARGE SCALE GENOMIC DNA]</scope>
    <source>
        <strain evidence="5">DSM 14283 / JCM 11233 / KA3</strain>
    </source>
</reference>
<name>H2J3D2_MARPK</name>
<evidence type="ECO:0000313" key="4">
    <source>
        <dbReference type="EMBL" id="AEX85748.1"/>
    </source>
</evidence>
<dbReference type="eggNOG" id="COG1086">
    <property type="taxonomic scope" value="Bacteria"/>
</dbReference>
<dbReference type="InterPro" id="IPR036291">
    <property type="entry name" value="NAD(P)-bd_dom_sf"/>
</dbReference>
<dbReference type="KEGG" id="mpz:Marpi_1345"/>
<protein>
    <submittedName>
        <fullName evidence="4">Putative nucleoside-diphosphate sugar epimerase</fullName>
    </submittedName>
</protein>
<feature type="transmembrane region" description="Helical" evidence="2">
    <location>
        <begin position="103"/>
        <end position="124"/>
    </location>
</feature>
<reference evidence="4 5" key="1">
    <citation type="journal article" date="2012" name="J. Bacteriol.">
        <title>Complete Genome Sequence of the Thermophilic, Piezophilic, Heterotrophic Bacterium Marinitoga piezophila KA3.</title>
        <authorList>
            <person name="Lucas S."/>
            <person name="Han J."/>
            <person name="Lapidus A."/>
            <person name="Cheng J.F."/>
            <person name="Goodwin L.A."/>
            <person name="Pitluck S."/>
            <person name="Peters L."/>
            <person name="Mikhailova N."/>
            <person name="Teshima H."/>
            <person name="Detter J.C."/>
            <person name="Han C."/>
            <person name="Tapia R."/>
            <person name="Land M."/>
            <person name="Hauser L."/>
            <person name="Kyrpides N.C."/>
            <person name="Ivanova N."/>
            <person name="Pagani I."/>
            <person name="Vannier P."/>
            <person name="Oger P."/>
            <person name="Bartlett D.H."/>
            <person name="Noll K.M."/>
            <person name="Woyke T."/>
            <person name="Jebbar M."/>
        </authorList>
    </citation>
    <scope>NUCLEOTIDE SEQUENCE [LARGE SCALE GENOMIC DNA]</scope>
    <source>
        <strain evidence="5">DSM 14283 / JCM 11233 / KA3</strain>
    </source>
</reference>
<dbReference type="STRING" id="443254.Marpi_1345"/>
<dbReference type="AlphaFoldDB" id="H2J3D2"/>
<dbReference type="EMBL" id="CP003257">
    <property type="protein sequence ID" value="AEX85748.1"/>
    <property type="molecule type" value="Genomic_DNA"/>
</dbReference>
<dbReference type="InterPro" id="IPR051203">
    <property type="entry name" value="Polysaccharide_Synthase-Rel"/>
</dbReference>